<protein>
    <submittedName>
        <fullName evidence="3">DnaJ domain-containing protein</fullName>
    </submittedName>
</protein>
<dbReference type="SMART" id="SM00271">
    <property type="entry name" value="DnaJ"/>
    <property type="match status" value="1"/>
</dbReference>
<dbReference type="PRINTS" id="PR00625">
    <property type="entry name" value="JDOMAIN"/>
</dbReference>
<dbReference type="Gene3D" id="1.10.287.110">
    <property type="entry name" value="DnaJ domain"/>
    <property type="match status" value="1"/>
</dbReference>
<proteinExistence type="predicted"/>
<dbReference type="InterPro" id="IPR018253">
    <property type="entry name" value="DnaJ_domain_CS"/>
</dbReference>
<dbReference type="PANTHER" id="PTHR44743">
    <property type="entry name" value="PUTATIVE, EXPRESSED-RELATED"/>
    <property type="match status" value="1"/>
</dbReference>
<dbReference type="OrthoDB" id="442087at2759"/>
<feature type="domain" description="J" evidence="2">
    <location>
        <begin position="15"/>
        <end position="86"/>
    </location>
</feature>
<dbReference type="AlphaFoldDB" id="A0A9P6CEE9"/>
<dbReference type="SUPFAM" id="SSF46565">
    <property type="entry name" value="Chaperone J-domain"/>
    <property type="match status" value="1"/>
</dbReference>
<evidence type="ECO:0000256" key="1">
    <source>
        <dbReference type="SAM" id="Coils"/>
    </source>
</evidence>
<keyword evidence="4" id="KW-1185">Reference proteome</keyword>
<comment type="caution">
    <text evidence="3">The sequence shown here is derived from an EMBL/GenBank/DDBJ whole genome shotgun (WGS) entry which is preliminary data.</text>
</comment>
<dbReference type="CDD" id="cd06257">
    <property type="entry name" value="DnaJ"/>
    <property type="match status" value="1"/>
</dbReference>
<evidence type="ECO:0000313" key="3">
    <source>
        <dbReference type="EMBL" id="KAF9462906.1"/>
    </source>
</evidence>
<gene>
    <name evidence="3" type="ORF">BDZ94DRAFT_1260153</name>
</gene>
<feature type="coiled-coil region" evidence="1">
    <location>
        <begin position="114"/>
        <end position="168"/>
    </location>
</feature>
<dbReference type="InterPro" id="IPR036869">
    <property type="entry name" value="J_dom_sf"/>
</dbReference>
<dbReference type="EMBL" id="MU150267">
    <property type="protein sequence ID" value="KAF9462906.1"/>
    <property type="molecule type" value="Genomic_DNA"/>
</dbReference>
<dbReference type="PANTHER" id="PTHR44743:SF10">
    <property type="entry name" value="J DOMAIN-CONTAINING PROTEIN"/>
    <property type="match status" value="1"/>
</dbReference>
<dbReference type="Pfam" id="PF00226">
    <property type="entry name" value="DnaJ"/>
    <property type="match status" value="1"/>
</dbReference>
<evidence type="ECO:0000313" key="4">
    <source>
        <dbReference type="Proteomes" id="UP000807353"/>
    </source>
</evidence>
<sequence length="183" mass="22072">MVLRAQNMLPPSYNSLYDILGIDKSASIEDVRRAYKRKALETHPDKLGPTAHEQEKEIAEAQFRKVYEAFEVLGDTEKRRVYDARLYERRWELSEDLKRRRKDREEWALKQEEQRRLRTEAFRTQRQREQLEKTKQLETMAKLVNEMVDELNNEIPGWLERKRQIEQKKAAREMKAKQASRPL</sequence>
<name>A0A9P6CEE9_9AGAR</name>
<keyword evidence="1" id="KW-0175">Coiled coil</keyword>
<organism evidence="3 4">
    <name type="scientific">Collybia nuda</name>
    <dbReference type="NCBI Taxonomy" id="64659"/>
    <lineage>
        <taxon>Eukaryota</taxon>
        <taxon>Fungi</taxon>
        <taxon>Dikarya</taxon>
        <taxon>Basidiomycota</taxon>
        <taxon>Agaricomycotina</taxon>
        <taxon>Agaricomycetes</taxon>
        <taxon>Agaricomycetidae</taxon>
        <taxon>Agaricales</taxon>
        <taxon>Tricholomatineae</taxon>
        <taxon>Clitocybaceae</taxon>
        <taxon>Collybia</taxon>
    </lineage>
</organism>
<dbReference type="InterPro" id="IPR001623">
    <property type="entry name" value="DnaJ_domain"/>
</dbReference>
<accession>A0A9P6CEE9</accession>
<dbReference type="PROSITE" id="PS50076">
    <property type="entry name" value="DNAJ_2"/>
    <property type="match status" value="1"/>
</dbReference>
<reference evidence="3" key="1">
    <citation type="submission" date="2020-11" db="EMBL/GenBank/DDBJ databases">
        <authorList>
            <consortium name="DOE Joint Genome Institute"/>
            <person name="Ahrendt S."/>
            <person name="Riley R."/>
            <person name="Andreopoulos W."/>
            <person name="Labutti K."/>
            <person name="Pangilinan J."/>
            <person name="Ruiz-Duenas F.J."/>
            <person name="Barrasa J.M."/>
            <person name="Sanchez-Garcia M."/>
            <person name="Camarero S."/>
            <person name="Miyauchi S."/>
            <person name="Serrano A."/>
            <person name="Linde D."/>
            <person name="Babiker R."/>
            <person name="Drula E."/>
            <person name="Ayuso-Fernandez I."/>
            <person name="Pacheco R."/>
            <person name="Padilla G."/>
            <person name="Ferreira P."/>
            <person name="Barriuso J."/>
            <person name="Kellner H."/>
            <person name="Castanera R."/>
            <person name="Alfaro M."/>
            <person name="Ramirez L."/>
            <person name="Pisabarro A.G."/>
            <person name="Kuo A."/>
            <person name="Tritt A."/>
            <person name="Lipzen A."/>
            <person name="He G."/>
            <person name="Yan M."/>
            <person name="Ng V."/>
            <person name="Cullen D."/>
            <person name="Martin F."/>
            <person name="Rosso M.-N."/>
            <person name="Henrissat B."/>
            <person name="Hibbett D."/>
            <person name="Martinez A.T."/>
            <person name="Grigoriev I.V."/>
        </authorList>
    </citation>
    <scope>NUCLEOTIDE SEQUENCE</scope>
    <source>
        <strain evidence="3">CBS 247.69</strain>
    </source>
</reference>
<evidence type="ECO:0000259" key="2">
    <source>
        <dbReference type="PROSITE" id="PS50076"/>
    </source>
</evidence>
<dbReference type="Proteomes" id="UP000807353">
    <property type="component" value="Unassembled WGS sequence"/>
</dbReference>
<dbReference type="PROSITE" id="PS00636">
    <property type="entry name" value="DNAJ_1"/>
    <property type="match status" value="1"/>
</dbReference>